<dbReference type="AlphaFoldDB" id="A0A484IAW2"/>
<dbReference type="EMBL" id="LR216287">
    <property type="protein sequence ID" value="VFJ12819.1"/>
    <property type="molecule type" value="Genomic_DNA"/>
</dbReference>
<gene>
    <name evidence="1" type="ORF">NFRAN_0498</name>
</gene>
<reference evidence="1 2" key="1">
    <citation type="submission" date="2019-02" db="EMBL/GenBank/DDBJ databases">
        <authorList>
            <person name="Lehtovirta-Morley E L."/>
        </authorList>
    </citation>
    <scope>NUCLEOTIDE SEQUENCE [LARGE SCALE GENOMIC DNA]</scope>
    <source>
        <strain evidence="1">NFRAN1</strain>
    </source>
</reference>
<name>A0A484IAW2_9ARCH</name>
<evidence type="ECO:0000313" key="1">
    <source>
        <dbReference type="EMBL" id="VFJ12819.1"/>
    </source>
</evidence>
<organism evidence="1 2">
    <name type="scientific">Candidatus Nitrosocosmicus franklandianus</name>
    <dbReference type="NCBI Taxonomy" id="1798806"/>
    <lineage>
        <taxon>Archaea</taxon>
        <taxon>Nitrososphaerota</taxon>
        <taxon>Nitrososphaeria</taxon>
        <taxon>Nitrososphaerales</taxon>
        <taxon>Nitrososphaeraceae</taxon>
        <taxon>Candidatus Nitrosocosmicus</taxon>
    </lineage>
</organism>
<accession>A0A484IAW2</accession>
<proteinExistence type="predicted"/>
<dbReference type="KEGG" id="nfn:NFRAN_0498"/>
<evidence type="ECO:0000313" key="2">
    <source>
        <dbReference type="Proteomes" id="UP000294299"/>
    </source>
</evidence>
<sequence>MFWILRLKHDTSNWIHEDFMIQAKGWAYFDVVLGWLEMTVVIPTTLSIRHSCL</sequence>
<protein>
    <submittedName>
        <fullName evidence="1">Uncharacterized protein</fullName>
    </submittedName>
</protein>
<dbReference type="Proteomes" id="UP000294299">
    <property type="component" value="Chromosome NFRAN"/>
</dbReference>
<keyword evidence="2" id="KW-1185">Reference proteome</keyword>